<accession>A0A3A8N650</accession>
<feature type="transmembrane region" description="Helical" evidence="1">
    <location>
        <begin position="25"/>
        <end position="48"/>
    </location>
</feature>
<evidence type="ECO:0000313" key="3">
    <source>
        <dbReference type="Proteomes" id="UP000272888"/>
    </source>
</evidence>
<keyword evidence="1" id="KW-0812">Transmembrane</keyword>
<evidence type="ECO:0000256" key="1">
    <source>
        <dbReference type="SAM" id="Phobius"/>
    </source>
</evidence>
<evidence type="ECO:0000313" key="2">
    <source>
        <dbReference type="EMBL" id="RKH38979.1"/>
    </source>
</evidence>
<sequence>AGAFVQAVLAIYNVVMWVIENASRILALIEAIVNSLHAIATGAIGGAAKWIENALASLIPIVIGFLARLIGLGGISAKIREFITKVQAKVRAAVLGWLKKAFAWVKKLFGKGGQGGGKDTRTMEQKQADLKAAVQEADALMKKKGASAKGVTAKLNSIKAKYRLTTINLAQEGENKYHVEAEINPKERGPSEQLASKGSFSLAPGGFAASEGAKIPNIKAGAPPITVHLITNHGPDVPSATLKDRFQRQLVQFRQMRDARVKLAQDSITLANSELLKIEGLPVTADPKKNEKRVKDMNTQYAKINEAKENIRKYRLIRENDTEGVLGSLEKWGATPMPTRTSTRFYRTNLMEMAINAALAAGKETIDKQFNDDNGQAKPVGTKLSSPLRATFTQNIGVGYKLLPDMTVVEAKNLRGVAVIIVLSDSEKRHYVVETAFPE</sequence>
<keyword evidence="3" id="KW-1185">Reference proteome</keyword>
<gene>
    <name evidence="2" type="ORF">D7V93_40675</name>
</gene>
<keyword evidence="1" id="KW-0472">Membrane</keyword>
<dbReference type="RefSeq" id="WP_208723315.1">
    <property type="nucleotide sequence ID" value="NZ_RAWB01000818.1"/>
</dbReference>
<feature type="non-terminal residue" evidence="2">
    <location>
        <position position="1"/>
    </location>
</feature>
<keyword evidence="1" id="KW-1133">Transmembrane helix</keyword>
<dbReference type="EMBL" id="RAWB01000818">
    <property type="protein sequence ID" value="RKH38979.1"/>
    <property type="molecule type" value="Genomic_DNA"/>
</dbReference>
<dbReference type="AlphaFoldDB" id="A0A3A8N650"/>
<proteinExistence type="predicted"/>
<comment type="caution">
    <text evidence="2">The sequence shown here is derived from an EMBL/GenBank/DDBJ whole genome shotgun (WGS) entry which is preliminary data.</text>
</comment>
<name>A0A3A8N650_9BACT</name>
<feature type="transmembrane region" description="Helical" evidence="1">
    <location>
        <begin position="54"/>
        <end position="75"/>
    </location>
</feature>
<protein>
    <submittedName>
        <fullName evidence="2">Uncharacterized protein</fullName>
    </submittedName>
</protein>
<reference evidence="3" key="1">
    <citation type="submission" date="2018-09" db="EMBL/GenBank/DDBJ databases">
        <authorList>
            <person name="Livingstone P.G."/>
            <person name="Whitworth D.E."/>
        </authorList>
    </citation>
    <scope>NUCLEOTIDE SEQUENCE [LARGE SCALE GENOMIC DNA]</scope>
    <source>
        <strain evidence="3">CA051B</strain>
    </source>
</reference>
<organism evidence="2 3">
    <name type="scientific">Corallococcus llansteffanensis</name>
    <dbReference type="NCBI Taxonomy" id="2316731"/>
    <lineage>
        <taxon>Bacteria</taxon>
        <taxon>Pseudomonadati</taxon>
        <taxon>Myxococcota</taxon>
        <taxon>Myxococcia</taxon>
        <taxon>Myxococcales</taxon>
        <taxon>Cystobacterineae</taxon>
        <taxon>Myxococcaceae</taxon>
        <taxon>Corallococcus</taxon>
    </lineage>
</organism>
<dbReference type="Proteomes" id="UP000272888">
    <property type="component" value="Unassembled WGS sequence"/>
</dbReference>